<dbReference type="Xenbase" id="XB-GENE-29085035">
    <property type="gene designation" value="LOC101731022"/>
</dbReference>
<name>A0A8J1J4M0_XENTR</name>
<dbReference type="RefSeq" id="XP_031752829.1">
    <property type="nucleotide sequence ID" value="XM_031896969.1"/>
</dbReference>
<dbReference type="Gene3D" id="3.30.420.10">
    <property type="entry name" value="Ribonuclease H-like superfamily/Ribonuclease H"/>
    <property type="match status" value="1"/>
</dbReference>
<dbReference type="Proteomes" id="UP000008143">
    <property type="component" value="Chromosome 2"/>
</dbReference>
<dbReference type="GO" id="GO:0003676">
    <property type="term" value="F:nucleic acid binding"/>
    <property type="evidence" value="ECO:0007669"/>
    <property type="project" value="InterPro"/>
</dbReference>
<dbReference type="InterPro" id="IPR036397">
    <property type="entry name" value="RNaseH_sf"/>
</dbReference>
<keyword evidence="1" id="KW-1185">Reference proteome</keyword>
<organism evidence="1 2">
    <name type="scientific">Xenopus tropicalis</name>
    <name type="common">Western clawed frog</name>
    <name type="synonym">Silurana tropicalis</name>
    <dbReference type="NCBI Taxonomy" id="8364"/>
    <lineage>
        <taxon>Eukaryota</taxon>
        <taxon>Metazoa</taxon>
        <taxon>Chordata</taxon>
        <taxon>Craniata</taxon>
        <taxon>Vertebrata</taxon>
        <taxon>Euteleostomi</taxon>
        <taxon>Amphibia</taxon>
        <taxon>Batrachia</taxon>
        <taxon>Anura</taxon>
        <taxon>Pipoidea</taxon>
        <taxon>Pipidae</taxon>
        <taxon>Xenopodinae</taxon>
        <taxon>Xenopus</taxon>
        <taxon>Silurana</taxon>
    </lineage>
</organism>
<dbReference type="InterPro" id="IPR043502">
    <property type="entry name" value="DNA/RNA_pol_sf"/>
</dbReference>
<proteinExistence type="predicted"/>
<dbReference type="CDD" id="cd09275">
    <property type="entry name" value="RNase_HI_RT_DIRS1"/>
    <property type="match status" value="1"/>
</dbReference>
<gene>
    <name evidence="2 3" type="primary">LOC101731022</name>
</gene>
<dbReference type="InterPro" id="IPR052055">
    <property type="entry name" value="Hepadnavirus_pol/RT"/>
</dbReference>
<reference evidence="2" key="1">
    <citation type="submission" date="2025-08" db="UniProtKB">
        <authorList>
            <consortium name="RefSeq"/>
        </authorList>
    </citation>
    <scope>IDENTIFICATION</scope>
    <source>
        <strain evidence="2">Nigerian</strain>
        <tissue evidence="2">Liver and blood</tissue>
    </source>
</reference>
<dbReference type="GO" id="GO:0006259">
    <property type="term" value="P:DNA metabolic process"/>
    <property type="evidence" value="ECO:0007669"/>
    <property type="project" value="UniProtKB-ARBA"/>
</dbReference>
<evidence type="ECO:0000313" key="3">
    <source>
        <dbReference type="Xenbase" id="XB-GENE-29085035"/>
    </source>
</evidence>
<dbReference type="PANTHER" id="PTHR33050">
    <property type="entry name" value="REVERSE TRANSCRIPTASE DOMAIN-CONTAINING PROTEIN"/>
    <property type="match status" value="1"/>
</dbReference>
<sequence>MVWNTQEGRIFLPPEKRLKIRDRVHKFQNRKFSSIKQGLEILGLFSAVLEAVPWGRAHMKDLQRYINSVWDHQKASLRRKLYVPPEIKKSLNWWLHPRNLSKGSALFPVPPLVITTDASGKGWGAHLGNLVEQGSWEKGIAHQAANSLELEAVWRALLAFKTIVKDQNVLIHTDNVATAYYINHQGGSRSKDLGMRVKKIMCWGEKNLKSILARHISGHSNIRADFLSRRLILPGEWSLDPETFLQICKVWGSPVIDLMASKYNAKHQRFFSLTAGQGEEAVDALAQSWDFSLAYIFPPIPMLARVIKKVALCSTEVILIAPAWPRRSWYSSLLQLSVSPPWPLPVKENLLHQGPIFHPNPAALQLTAWRLKGML</sequence>
<accession>A0A8J1J4M0</accession>
<dbReference type="AGR" id="Xenbase:XB-GENE-29085035"/>
<evidence type="ECO:0000313" key="2">
    <source>
        <dbReference type="RefSeq" id="XP_031752829.1"/>
    </source>
</evidence>
<dbReference type="PANTHER" id="PTHR33050:SF7">
    <property type="entry name" value="RIBONUCLEASE H"/>
    <property type="match status" value="1"/>
</dbReference>
<dbReference type="GeneID" id="101731022"/>
<dbReference type="SUPFAM" id="SSF56672">
    <property type="entry name" value="DNA/RNA polymerases"/>
    <property type="match status" value="1"/>
</dbReference>
<evidence type="ECO:0000313" key="1">
    <source>
        <dbReference type="Proteomes" id="UP000008143"/>
    </source>
</evidence>
<protein>
    <submittedName>
        <fullName evidence="2">Uncharacterized protein LOC101731022 isoform X4</fullName>
    </submittedName>
</protein>
<dbReference type="AlphaFoldDB" id="A0A8J1J4M0"/>